<evidence type="ECO:0008006" key="4">
    <source>
        <dbReference type="Google" id="ProtNLM"/>
    </source>
</evidence>
<protein>
    <recommendedName>
        <fullName evidence="4">TIGR04222 domain-containing membrane protein</fullName>
    </recommendedName>
</protein>
<keyword evidence="1" id="KW-0472">Membrane</keyword>
<feature type="transmembrane region" description="Helical" evidence="1">
    <location>
        <begin position="187"/>
        <end position="205"/>
    </location>
</feature>
<dbReference type="RefSeq" id="WP_408074525.1">
    <property type="nucleotide sequence ID" value="NZ_JBELQB010000005.1"/>
</dbReference>
<keyword evidence="1" id="KW-1133">Transmembrane helix</keyword>
<evidence type="ECO:0000313" key="3">
    <source>
        <dbReference type="Proteomes" id="UP001629059"/>
    </source>
</evidence>
<reference evidence="2 3" key="1">
    <citation type="submission" date="2024-06" db="EMBL/GenBank/DDBJ databases">
        <authorList>
            <person name="Kaempfer P."/>
            <person name="Viver T."/>
        </authorList>
    </citation>
    <scope>NUCLEOTIDE SEQUENCE [LARGE SCALE GENOMIC DNA]</scope>
    <source>
        <strain evidence="2 3">ST-75</strain>
    </source>
</reference>
<gene>
    <name evidence="2" type="ORF">ABS768_08475</name>
</gene>
<keyword evidence="1" id="KW-0812">Transmembrane</keyword>
<comment type="caution">
    <text evidence="2">The sequence shown here is derived from an EMBL/GenBank/DDBJ whole genome shotgun (WGS) entry which is preliminary data.</text>
</comment>
<evidence type="ECO:0000256" key="1">
    <source>
        <dbReference type="SAM" id="Phobius"/>
    </source>
</evidence>
<organism evidence="2 3">
    <name type="scientific">Flavobacterium rhizophilum</name>
    <dbReference type="NCBI Taxonomy" id="3163296"/>
    <lineage>
        <taxon>Bacteria</taxon>
        <taxon>Pseudomonadati</taxon>
        <taxon>Bacteroidota</taxon>
        <taxon>Flavobacteriia</taxon>
        <taxon>Flavobacteriales</taxon>
        <taxon>Flavobacteriaceae</taxon>
        <taxon>Flavobacterium</taxon>
    </lineage>
</organism>
<dbReference type="EMBL" id="JBELQB010000005">
    <property type="protein sequence ID" value="MFL9837529.1"/>
    <property type="molecule type" value="Genomic_DNA"/>
</dbReference>
<proteinExistence type="predicted"/>
<name>A0ABW8YC05_9FLAO</name>
<sequence>MTAPQKDLWDKISNFRLDDPDASFTFSARLARENGWTKEYTNRVIEEYRKFIFLCCVSKSSVTPSDPVDQAWHLHLTYTKSYWIDFCKNTLQREIHHNPTKGGNSERKKFNNNYTELHTIYKDMFGNNPPLDIWQDNKTRFTKINFRRVSMDNYWLIKKPPLLKLKLIQLCLLGIVVAISIQASGGAGVGIVMLIGFLIALYSAIKNDGNDKGNSNGGSSGCSTWDNFDSGCSSHGGSGCGSGCSGFSGCGGCGGD</sequence>
<accession>A0ABW8YC05</accession>
<evidence type="ECO:0000313" key="2">
    <source>
        <dbReference type="EMBL" id="MFL9837529.1"/>
    </source>
</evidence>
<keyword evidence="3" id="KW-1185">Reference proteome</keyword>
<dbReference type="Proteomes" id="UP001629059">
    <property type="component" value="Unassembled WGS sequence"/>
</dbReference>